<keyword evidence="4" id="KW-0720">Serine protease</keyword>
<dbReference type="AlphaFoldDB" id="A0A7S3P7S4"/>
<dbReference type="EMBL" id="HBIM01020697">
    <property type="protein sequence ID" value="CAE0418642.1"/>
    <property type="molecule type" value="Transcribed_RNA"/>
</dbReference>
<feature type="domain" description="Peptidase S49" evidence="6">
    <location>
        <begin position="500"/>
        <end position="646"/>
    </location>
</feature>
<reference evidence="7" key="1">
    <citation type="submission" date="2021-01" db="EMBL/GenBank/DDBJ databases">
        <authorList>
            <person name="Corre E."/>
            <person name="Pelletier E."/>
            <person name="Niang G."/>
            <person name="Scheremetjew M."/>
            <person name="Finn R."/>
            <person name="Kale V."/>
            <person name="Holt S."/>
            <person name="Cochrane G."/>
            <person name="Meng A."/>
            <person name="Brown T."/>
            <person name="Cohen L."/>
        </authorList>
    </citation>
    <scope>NUCLEOTIDE SEQUENCE</scope>
    <source>
        <strain evidence="7">CCMP127</strain>
    </source>
</reference>
<dbReference type="GO" id="GO:0008236">
    <property type="term" value="F:serine-type peptidase activity"/>
    <property type="evidence" value="ECO:0007669"/>
    <property type="project" value="UniProtKB-KW"/>
</dbReference>
<dbReference type="SUPFAM" id="SSF52096">
    <property type="entry name" value="ClpP/crotonase"/>
    <property type="match status" value="1"/>
</dbReference>
<name>A0A7S3P7S4_9STRA</name>
<dbReference type="InterPro" id="IPR004635">
    <property type="entry name" value="Pept_S49_SppA"/>
</dbReference>
<keyword evidence="3" id="KW-0378">Hydrolase</keyword>
<dbReference type="InterPro" id="IPR002142">
    <property type="entry name" value="Peptidase_S49"/>
</dbReference>
<evidence type="ECO:0000259" key="6">
    <source>
        <dbReference type="Pfam" id="PF01343"/>
    </source>
</evidence>
<feature type="compositionally biased region" description="Polar residues" evidence="5">
    <location>
        <begin position="78"/>
        <end position="89"/>
    </location>
</feature>
<dbReference type="InterPro" id="IPR029045">
    <property type="entry name" value="ClpP/crotonase-like_dom_sf"/>
</dbReference>
<dbReference type="Gene3D" id="3.90.226.10">
    <property type="entry name" value="2-enoyl-CoA Hydratase, Chain A, domain 1"/>
    <property type="match status" value="2"/>
</dbReference>
<evidence type="ECO:0000256" key="4">
    <source>
        <dbReference type="ARBA" id="ARBA00022825"/>
    </source>
</evidence>
<dbReference type="NCBIfam" id="TIGR00706">
    <property type="entry name" value="SppA_dom"/>
    <property type="match status" value="1"/>
</dbReference>
<feature type="region of interest" description="Disordered" evidence="5">
    <location>
        <begin position="69"/>
        <end position="89"/>
    </location>
</feature>
<sequence length="758" mass="84469">MSQTTLAAKGRFARMVHSAGRTFKTALAVGGVAAVGAAYVEYKALCPVWEDGNSTSVFSSAYSSLFEASQQKKEDDNSNNIAESGETNNSGKKKKALVIPFNRLKLVERKRKSFESFLEKLNEENKDIASEMEIRELVDLIHKAAADPEISALYGIFGHGTSLMTAGWANLEEVRNALRVFRESHRRHAEPNLGHEQLLVPRVDRKPMYAYTDTFASIADPGNKDYYIASVFTHVHMQKTGELNLFGLTSEQFFLRGLLEKYGINVHVFKHGKYKNAPNALTEWGFNKAHRENVTNILEQLNADVCYDIQAVRSKALLTSWLRKDGDIWRLIQNAGTFPARTAWKSGLVDYIPRRSPLFDLVEANLEKSNKEDFKSTWKHQETDFDRFPASEMVELKDYAKKLSKKKKAEDRMQRWHDFAKKTRQALSSMGSLPKESVQKPRDQVALLQIQGAIGDGTASKVLKQLQKIQKEESAKCLVVRVTSPGGSIQACETISQELKALKIPVVFSFGNVSASGGYYIASCADRIFASKKTVTGSIGVFGIRPDFTDFVARYGISCEHVSSGDYSATWTPFHPMTSKMKENFAQSIDRYYKQFKGVVADGRGLSLEAVENIGQGRVWTGQQAKANGLVDEIGGLYRALAYAKREFTSGDADVVVFPKEQSFFQKLAESMGEQKSLAEVAAVLSEWMASGGTFQERAENVNVDLLSNQLLRVLQDPTTSGKLTGGVLMVADENTAIRLLMEESGIHQPLPPDDFWR</sequence>
<evidence type="ECO:0000256" key="1">
    <source>
        <dbReference type="ARBA" id="ARBA00008683"/>
    </source>
</evidence>
<evidence type="ECO:0000256" key="5">
    <source>
        <dbReference type="SAM" id="MobiDB-lite"/>
    </source>
</evidence>
<evidence type="ECO:0000313" key="7">
    <source>
        <dbReference type="EMBL" id="CAE0418642.1"/>
    </source>
</evidence>
<dbReference type="CDD" id="cd07023">
    <property type="entry name" value="S49_Sppa_N_C"/>
    <property type="match status" value="1"/>
</dbReference>
<accession>A0A7S3P7S4</accession>
<dbReference type="Pfam" id="PF01343">
    <property type="entry name" value="Peptidase_S49"/>
    <property type="match status" value="2"/>
</dbReference>
<organism evidence="7">
    <name type="scientific">Amphora coffeiformis</name>
    <dbReference type="NCBI Taxonomy" id="265554"/>
    <lineage>
        <taxon>Eukaryota</taxon>
        <taxon>Sar</taxon>
        <taxon>Stramenopiles</taxon>
        <taxon>Ochrophyta</taxon>
        <taxon>Bacillariophyta</taxon>
        <taxon>Bacillariophyceae</taxon>
        <taxon>Bacillariophycidae</taxon>
        <taxon>Thalassiophysales</taxon>
        <taxon>Catenulaceae</taxon>
        <taxon>Amphora</taxon>
    </lineage>
</organism>
<protein>
    <recommendedName>
        <fullName evidence="6">Peptidase S49 domain-containing protein</fullName>
    </recommendedName>
</protein>
<dbReference type="InterPro" id="IPR047272">
    <property type="entry name" value="S49_SppA_C"/>
</dbReference>
<gene>
    <name evidence="7" type="ORF">ACOF00016_LOCUS15511</name>
</gene>
<dbReference type="Gene3D" id="6.20.330.10">
    <property type="match status" value="1"/>
</dbReference>
<evidence type="ECO:0000256" key="3">
    <source>
        <dbReference type="ARBA" id="ARBA00022801"/>
    </source>
</evidence>
<keyword evidence="2" id="KW-0645">Protease</keyword>
<dbReference type="PANTHER" id="PTHR33209:SF1">
    <property type="entry name" value="PEPTIDASE S49 DOMAIN-CONTAINING PROTEIN"/>
    <property type="match status" value="1"/>
</dbReference>
<evidence type="ECO:0000256" key="2">
    <source>
        <dbReference type="ARBA" id="ARBA00022670"/>
    </source>
</evidence>
<dbReference type="PANTHER" id="PTHR33209">
    <property type="entry name" value="PROTEASE 4"/>
    <property type="match status" value="1"/>
</dbReference>
<feature type="domain" description="Peptidase S49" evidence="6">
    <location>
        <begin position="205"/>
        <end position="314"/>
    </location>
</feature>
<dbReference type="GO" id="GO:0006508">
    <property type="term" value="P:proteolysis"/>
    <property type="evidence" value="ECO:0007669"/>
    <property type="project" value="UniProtKB-KW"/>
</dbReference>
<comment type="similarity">
    <text evidence="1">Belongs to the peptidase S49 family.</text>
</comment>
<proteinExistence type="inferred from homology"/>